<reference evidence="6 7" key="1">
    <citation type="submission" date="2024-01" db="EMBL/GenBank/DDBJ databases">
        <title>Complete genome sequence of Citroniella saccharovorans strain M6.X9, isolated from human fecal sample.</title>
        <authorList>
            <person name="Cheng G."/>
            <person name="Westerholm M."/>
            <person name="Schnurer A."/>
        </authorList>
    </citation>
    <scope>NUCLEOTIDE SEQUENCE [LARGE SCALE GENOMIC DNA]</scope>
    <source>
        <strain evidence="6 7">DSM 29873</strain>
    </source>
</reference>
<keyword evidence="4" id="KW-0547">Nucleotide-binding</keyword>
<keyword evidence="3 6" id="KW-0808">Transferase</keyword>
<dbReference type="AlphaFoldDB" id="A0AAW9MYR1"/>
<dbReference type="PANTHER" id="PTHR30201:SF2">
    <property type="entry name" value="2-(5''-TRIPHOSPHORIBOSYL)-3'-DEPHOSPHOCOENZYME-A SYNTHASE"/>
    <property type="match status" value="1"/>
</dbReference>
<evidence type="ECO:0000256" key="2">
    <source>
        <dbReference type="ARBA" id="ARBA00012074"/>
    </source>
</evidence>
<evidence type="ECO:0000256" key="5">
    <source>
        <dbReference type="ARBA" id="ARBA00022840"/>
    </source>
</evidence>
<dbReference type="GO" id="GO:0016757">
    <property type="term" value="F:glycosyltransferase activity"/>
    <property type="evidence" value="ECO:0007669"/>
    <property type="project" value="UniProtKB-KW"/>
</dbReference>
<keyword evidence="7" id="KW-1185">Reference proteome</keyword>
<dbReference type="EC" id="2.4.2.52" evidence="2"/>
<comment type="catalytic activity">
    <reaction evidence="1">
        <text>3'-dephospho-CoA + ATP = 2'-(5''-triphospho-alpha-D-ribosyl)-3'-dephospho-CoA + adenine</text>
        <dbReference type="Rhea" id="RHEA:15117"/>
        <dbReference type="ChEBI" id="CHEBI:16708"/>
        <dbReference type="ChEBI" id="CHEBI:30616"/>
        <dbReference type="ChEBI" id="CHEBI:57328"/>
        <dbReference type="ChEBI" id="CHEBI:61378"/>
        <dbReference type="EC" id="2.4.2.52"/>
    </reaction>
</comment>
<sequence>MFTKDERIRLIEFCLLNELMRNISLGTVNPTTCGSHSDMDIFTFFSSLDFLSKEFLRIKEINYNDFNSLKKLGIEMENKMLNITNGANTHKGMIFHFLLILASILQENSLEESRDRIKYLARFSFDKDFYNPCNKSYMRYNKNKVLGARGEALKAYDFPYNLDLEENNLDKAFLLLCNYSEDTNIINRRGYEFYLSFKKKISSYLLGEITLDYLENFCLKNNISAGGSCDLVSIFIFYKLLRFNYKNFKEVLL</sequence>
<comment type="caution">
    <text evidence="6">The sequence shown here is derived from an EMBL/GenBank/DDBJ whole genome shotgun (WGS) entry which is preliminary data.</text>
</comment>
<evidence type="ECO:0000256" key="1">
    <source>
        <dbReference type="ARBA" id="ARBA00001210"/>
    </source>
</evidence>
<dbReference type="GO" id="GO:0005524">
    <property type="term" value="F:ATP binding"/>
    <property type="evidence" value="ECO:0007669"/>
    <property type="project" value="UniProtKB-KW"/>
</dbReference>
<evidence type="ECO:0000313" key="6">
    <source>
        <dbReference type="EMBL" id="MEB3429192.1"/>
    </source>
</evidence>
<dbReference type="InterPro" id="IPR002736">
    <property type="entry name" value="CitG"/>
</dbReference>
<dbReference type="RefSeq" id="WP_324620455.1">
    <property type="nucleotide sequence ID" value="NZ_JAYKOT010000003.1"/>
</dbReference>
<keyword evidence="5" id="KW-0067">ATP-binding</keyword>
<dbReference type="Pfam" id="PF01874">
    <property type="entry name" value="CitG"/>
    <property type="match status" value="1"/>
</dbReference>
<evidence type="ECO:0000256" key="3">
    <source>
        <dbReference type="ARBA" id="ARBA00022679"/>
    </source>
</evidence>
<dbReference type="GO" id="GO:0046917">
    <property type="term" value="F:triphosphoribosyl-dephospho-CoA synthase activity"/>
    <property type="evidence" value="ECO:0007669"/>
    <property type="project" value="UniProtKB-EC"/>
</dbReference>
<name>A0AAW9MYR1_9FIRM</name>
<accession>A0AAW9MYR1</accession>
<dbReference type="PANTHER" id="PTHR30201">
    <property type="entry name" value="TRIPHOSPHORIBOSYL-DEPHOSPHO-COA SYNTHASE"/>
    <property type="match status" value="1"/>
</dbReference>
<gene>
    <name evidence="6" type="ORF">VLK81_03995</name>
</gene>
<dbReference type="Gene3D" id="1.10.4200.10">
    <property type="entry name" value="Triphosphoribosyl-dephospho-CoA protein"/>
    <property type="match status" value="2"/>
</dbReference>
<dbReference type="EMBL" id="JAYKOT010000003">
    <property type="protein sequence ID" value="MEB3429192.1"/>
    <property type="molecule type" value="Genomic_DNA"/>
</dbReference>
<organism evidence="6 7">
    <name type="scientific">Citroniella saccharovorans</name>
    <dbReference type="NCBI Taxonomy" id="2053367"/>
    <lineage>
        <taxon>Bacteria</taxon>
        <taxon>Bacillati</taxon>
        <taxon>Bacillota</taxon>
        <taxon>Tissierellia</taxon>
        <taxon>Tissierellales</taxon>
        <taxon>Peptoniphilaceae</taxon>
        <taxon>Citroniella</taxon>
    </lineage>
</organism>
<evidence type="ECO:0000313" key="7">
    <source>
        <dbReference type="Proteomes" id="UP001357733"/>
    </source>
</evidence>
<proteinExistence type="predicted"/>
<dbReference type="GO" id="GO:0051191">
    <property type="term" value="P:prosthetic group biosynthetic process"/>
    <property type="evidence" value="ECO:0007669"/>
    <property type="project" value="TreeGrafter"/>
</dbReference>
<dbReference type="Proteomes" id="UP001357733">
    <property type="component" value="Unassembled WGS sequence"/>
</dbReference>
<keyword evidence="6" id="KW-0328">Glycosyltransferase</keyword>
<protein>
    <recommendedName>
        <fullName evidence="2">triphosphoribosyl-dephospho-CoA synthase</fullName>
        <ecNumber evidence="2">2.4.2.52</ecNumber>
    </recommendedName>
</protein>
<evidence type="ECO:0000256" key="4">
    <source>
        <dbReference type="ARBA" id="ARBA00022741"/>
    </source>
</evidence>